<dbReference type="InterPro" id="IPR001138">
    <property type="entry name" value="Zn2Cys6_DnaBD"/>
</dbReference>
<dbReference type="GO" id="GO:0003677">
    <property type="term" value="F:DNA binding"/>
    <property type="evidence" value="ECO:0007669"/>
    <property type="project" value="UniProtKB-KW"/>
</dbReference>
<evidence type="ECO:0000256" key="5">
    <source>
        <dbReference type="SAM" id="MobiDB-lite"/>
    </source>
</evidence>
<protein>
    <recommendedName>
        <fullName evidence="6">Zn(2)-C6 fungal-type domain-containing protein</fullName>
    </recommendedName>
</protein>
<keyword evidence="8" id="KW-1185">Reference proteome</keyword>
<evidence type="ECO:0000256" key="2">
    <source>
        <dbReference type="ARBA" id="ARBA00023125"/>
    </source>
</evidence>
<feature type="region of interest" description="Disordered" evidence="5">
    <location>
        <begin position="234"/>
        <end position="265"/>
    </location>
</feature>
<dbReference type="PROSITE" id="PS00463">
    <property type="entry name" value="ZN2_CY6_FUNGAL_1"/>
    <property type="match status" value="1"/>
</dbReference>
<keyword evidence="3" id="KW-0804">Transcription</keyword>
<evidence type="ECO:0000313" key="8">
    <source>
        <dbReference type="Proteomes" id="UP001147746"/>
    </source>
</evidence>
<comment type="caution">
    <text evidence="7">The sequence shown here is derived from an EMBL/GenBank/DDBJ whole genome shotgun (WGS) entry which is preliminary data.</text>
</comment>
<evidence type="ECO:0000313" key="7">
    <source>
        <dbReference type="EMBL" id="KAJ5318342.1"/>
    </source>
</evidence>
<proteinExistence type="predicted"/>
<reference evidence="7" key="2">
    <citation type="journal article" date="2023" name="IMA Fungus">
        <title>Comparative genomic study of the Penicillium genus elucidates a diverse pangenome and 15 lateral gene transfer events.</title>
        <authorList>
            <person name="Petersen C."/>
            <person name="Sorensen T."/>
            <person name="Nielsen M.R."/>
            <person name="Sondergaard T.E."/>
            <person name="Sorensen J.L."/>
            <person name="Fitzpatrick D.A."/>
            <person name="Frisvad J.C."/>
            <person name="Nielsen K.L."/>
        </authorList>
    </citation>
    <scope>NUCLEOTIDE SEQUENCE</scope>
    <source>
        <strain evidence="7">IBT 21472</strain>
    </source>
</reference>
<dbReference type="SUPFAM" id="SSF57701">
    <property type="entry name" value="Zn2/Cys6 DNA-binding domain"/>
    <property type="match status" value="1"/>
</dbReference>
<dbReference type="GO" id="GO:0008270">
    <property type="term" value="F:zinc ion binding"/>
    <property type="evidence" value="ECO:0007669"/>
    <property type="project" value="InterPro"/>
</dbReference>
<dbReference type="AlphaFoldDB" id="A0A9W9U6Z7"/>
<organism evidence="7 8">
    <name type="scientific">Penicillium atrosanguineum</name>
    <dbReference type="NCBI Taxonomy" id="1132637"/>
    <lineage>
        <taxon>Eukaryota</taxon>
        <taxon>Fungi</taxon>
        <taxon>Dikarya</taxon>
        <taxon>Ascomycota</taxon>
        <taxon>Pezizomycotina</taxon>
        <taxon>Eurotiomycetes</taxon>
        <taxon>Eurotiomycetidae</taxon>
        <taxon>Eurotiales</taxon>
        <taxon>Aspergillaceae</taxon>
        <taxon>Penicillium</taxon>
    </lineage>
</organism>
<reference evidence="7" key="1">
    <citation type="submission" date="2022-12" db="EMBL/GenBank/DDBJ databases">
        <authorList>
            <person name="Petersen C."/>
        </authorList>
    </citation>
    <scope>NUCLEOTIDE SEQUENCE</scope>
    <source>
        <strain evidence="7">IBT 21472</strain>
    </source>
</reference>
<feature type="domain" description="Zn(2)-C6 fungal-type" evidence="6">
    <location>
        <begin position="20"/>
        <end position="52"/>
    </location>
</feature>
<feature type="compositionally biased region" description="Polar residues" evidence="5">
    <location>
        <begin position="119"/>
        <end position="139"/>
    </location>
</feature>
<dbReference type="EMBL" id="JAPZBO010000004">
    <property type="protein sequence ID" value="KAJ5318342.1"/>
    <property type="molecule type" value="Genomic_DNA"/>
</dbReference>
<keyword evidence="2" id="KW-0238">DNA-binding</keyword>
<dbReference type="Gene3D" id="4.10.240.10">
    <property type="entry name" value="Zn(2)-C6 fungal-type DNA-binding domain"/>
    <property type="match status" value="1"/>
</dbReference>
<feature type="compositionally biased region" description="Low complexity" evidence="5">
    <location>
        <begin position="106"/>
        <end position="118"/>
    </location>
</feature>
<dbReference type="PROSITE" id="PS50048">
    <property type="entry name" value="ZN2_CY6_FUNGAL_2"/>
    <property type="match status" value="1"/>
</dbReference>
<gene>
    <name evidence="7" type="ORF">N7476_004762</name>
</gene>
<name>A0A9W9U6Z7_9EURO</name>
<dbReference type="Pfam" id="PF00172">
    <property type="entry name" value="Zn_clus"/>
    <property type="match status" value="1"/>
</dbReference>
<evidence type="ECO:0000256" key="4">
    <source>
        <dbReference type="ARBA" id="ARBA00023242"/>
    </source>
</evidence>
<dbReference type="GO" id="GO:0000981">
    <property type="term" value="F:DNA-binding transcription factor activity, RNA polymerase II-specific"/>
    <property type="evidence" value="ECO:0007669"/>
    <property type="project" value="InterPro"/>
</dbReference>
<evidence type="ECO:0000256" key="3">
    <source>
        <dbReference type="ARBA" id="ARBA00023163"/>
    </source>
</evidence>
<feature type="region of interest" description="Disordered" evidence="5">
    <location>
        <begin position="105"/>
        <end position="141"/>
    </location>
</feature>
<feature type="region of interest" description="Disordered" evidence="5">
    <location>
        <begin position="430"/>
        <end position="455"/>
    </location>
</feature>
<dbReference type="CDD" id="cd00067">
    <property type="entry name" value="GAL4"/>
    <property type="match status" value="1"/>
</dbReference>
<dbReference type="InterPro" id="IPR036864">
    <property type="entry name" value="Zn2-C6_fun-type_DNA-bd_sf"/>
</dbReference>
<evidence type="ECO:0000259" key="6">
    <source>
        <dbReference type="PROSITE" id="PS50048"/>
    </source>
</evidence>
<accession>A0A9W9U6Z7</accession>
<feature type="region of interest" description="Disordered" evidence="5">
    <location>
        <begin position="52"/>
        <end position="76"/>
    </location>
</feature>
<dbReference type="Proteomes" id="UP001147746">
    <property type="component" value="Unassembled WGS sequence"/>
</dbReference>
<keyword evidence="1" id="KW-0805">Transcription regulation</keyword>
<evidence type="ECO:0000256" key="1">
    <source>
        <dbReference type="ARBA" id="ARBA00023015"/>
    </source>
</evidence>
<feature type="region of interest" description="Disordered" evidence="5">
    <location>
        <begin position="360"/>
        <end position="383"/>
    </location>
</feature>
<keyword evidence="4" id="KW-0539">Nucleus</keyword>
<sequence>MHDTHATGTSVMTNNAKRYACDRCRDLKLRCPRDFEDAPCQRCLRVDARCITSSGRPLGRPPGPAESNIDGPVNQASYHPQYKRQRFSADPSATNTTTTKVRRVLGASGASGASAVSGFSPTKSTRPSYHPASNPTNHDAPQFENMLDMQLEDIQEQYDLLGPCAFPTSDPGDPAAFFEPPQWSAMARDSLDDTYSNNRDATQPQGMPNLDEVCDYGVGAPDMEPMLDDELYKNKSNHARPGTAGTSSNSRHGFDTCPTPGRPNSDWTMPLINALGGVSRQIEELRMQARDLVSSPVGACTFEGITPSLGFLDTPPDDGPSDSPSLRTKLLGKAVIATMRFILVLQMMAPSPVDWTGFVGDDDSSGAADEARSPPAPGSSVNATPQVTLMVLSTYLLLVELFDIILSPTVPFLDKSARVALDTGEVAEKTAYTPLSPTPSGPQRPSRSPTSAHGIVRPRNQDILMTIRIVEHQLHSLEKVMGLPAQYRLVGRKNEKTNVMCCHEASVLAKAVMQQALQTLLSLKKTLDCIQNTVGASTDP</sequence>